<dbReference type="SMART" id="SM01069">
    <property type="entry name" value="CDC37_C"/>
    <property type="match status" value="1"/>
</dbReference>
<evidence type="ECO:0000313" key="10">
    <source>
        <dbReference type="Proteomes" id="UP000188320"/>
    </source>
</evidence>
<dbReference type="Pfam" id="PF08565">
    <property type="entry name" value="CDC37_M"/>
    <property type="match status" value="1"/>
</dbReference>
<evidence type="ECO:0000256" key="4">
    <source>
        <dbReference type="ARBA" id="ARBA00023186"/>
    </source>
</evidence>
<protein>
    <recommendedName>
        <fullName evidence="5">Hsp90 chaperone protein kinase-targeting subunit</fullName>
    </recommendedName>
</protein>
<evidence type="ECO:0000259" key="7">
    <source>
        <dbReference type="SMART" id="SM01070"/>
    </source>
</evidence>
<dbReference type="Pfam" id="PF08564">
    <property type="entry name" value="CDC37_C"/>
    <property type="match status" value="1"/>
</dbReference>
<dbReference type="GO" id="GO:0019901">
    <property type="term" value="F:protein kinase binding"/>
    <property type="evidence" value="ECO:0007669"/>
    <property type="project" value="InterPro"/>
</dbReference>
<dbReference type="Gene3D" id="1.20.58.610">
    <property type="entry name" value="Cdc37, Hsp90 binding domain"/>
    <property type="match status" value="1"/>
</dbReference>
<evidence type="ECO:0000313" key="9">
    <source>
        <dbReference type="EMBL" id="OMH81542.1"/>
    </source>
</evidence>
<name>A0A1R1PKZ1_ZANCU</name>
<dbReference type="PANTHER" id="PTHR12800:SF4">
    <property type="entry name" value="HSP90 CO-CHAPERONE CDC37"/>
    <property type="match status" value="1"/>
</dbReference>
<organism evidence="9 10">
    <name type="scientific">Zancudomyces culisetae</name>
    <name type="common">Gut fungus</name>
    <name type="synonym">Smittium culisetae</name>
    <dbReference type="NCBI Taxonomy" id="1213189"/>
    <lineage>
        <taxon>Eukaryota</taxon>
        <taxon>Fungi</taxon>
        <taxon>Fungi incertae sedis</taxon>
        <taxon>Zoopagomycota</taxon>
        <taxon>Kickxellomycotina</taxon>
        <taxon>Harpellomycetes</taxon>
        <taxon>Harpellales</taxon>
        <taxon>Legeriomycetaceae</taxon>
        <taxon>Zancudomyces</taxon>
    </lineage>
</organism>
<gene>
    <name evidence="9" type="ORF">AX774_g4992</name>
</gene>
<evidence type="ECO:0000256" key="3">
    <source>
        <dbReference type="ARBA" id="ARBA00022490"/>
    </source>
</evidence>
<dbReference type="Proteomes" id="UP000188320">
    <property type="component" value="Unassembled WGS sequence"/>
</dbReference>
<comment type="subcellular location">
    <subcellularLocation>
        <location evidence="1">Cytoplasm</location>
    </subcellularLocation>
</comment>
<feature type="domain" description="Cdc37 Hsp90 binding" evidence="7">
    <location>
        <begin position="188"/>
        <end position="369"/>
    </location>
</feature>
<accession>A0A1R1PKZ1</accession>
<evidence type="ECO:0000256" key="2">
    <source>
        <dbReference type="ARBA" id="ARBA00006222"/>
    </source>
</evidence>
<dbReference type="GO" id="GO:0006457">
    <property type="term" value="P:protein folding"/>
    <property type="evidence" value="ECO:0007669"/>
    <property type="project" value="TreeGrafter"/>
</dbReference>
<evidence type="ECO:0000259" key="8">
    <source>
        <dbReference type="SMART" id="SM01071"/>
    </source>
</evidence>
<dbReference type="InterPro" id="IPR013855">
    <property type="entry name" value="Cdc37_N_dom"/>
</dbReference>
<dbReference type="SMART" id="SM01071">
    <property type="entry name" value="CDC37_N"/>
    <property type="match status" value="1"/>
</dbReference>
<dbReference type="EMBL" id="LSSK01000871">
    <property type="protein sequence ID" value="OMH81542.1"/>
    <property type="molecule type" value="Genomic_DNA"/>
</dbReference>
<keyword evidence="10" id="KW-1185">Reference proteome</keyword>
<dbReference type="InterPro" id="IPR013874">
    <property type="entry name" value="Cdc37_Hsp90-bd"/>
</dbReference>
<dbReference type="GO" id="GO:0005737">
    <property type="term" value="C:cytoplasm"/>
    <property type="evidence" value="ECO:0007669"/>
    <property type="project" value="UniProtKB-SubCell"/>
</dbReference>
<keyword evidence="4" id="KW-0143">Chaperone</keyword>
<comment type="similarity">
    <text evidence="2">Belongs to the CDC37 family.</text>
</comment>
<dbReference type="GO" id="GO:0031072">
    <property type="term" value="F:heat shock protein binding"/>
    <property type="evidence" value="ECO:0007669"/>
    <property type="project" value="TreeGrafter"/>
</dbReference>
<dbReference type="SUPFAM" id="SSF101391">
    <property type="entry name" value="Hsp90 co-chaperone CDC37"/>
    <property type="match status" value="1"/>
</dbReference>
<dbReference type="Pfam" id="PF03234">
    <property type="entry name" value="CDC37_N"/>
    <property type="match status" value="1"/>
</dbReference>
<evidence type="ECO:0000259" key="6">
    <source>
        <dbReference type="SMART" id="SM01069"/>
    </source>
</evidence>
<keyword evidence="3" id="KW-0963">Cytoplasm</keyword>
<proteinExistence type="inferred from homology"/>
<dbReference type="OrthoDB" id="440202at2759"/>
<dbReference type="GO" id="GO:0051087">
    <property type="term" value="F:protein-folding chaperone binding"/>
    <property type="evidence" value="ECO:0007669"/>
    <property type="project" value="TreeGrafter"/>
</dbReference>
<sequence>MVLDYSKWDNLEISDDSDVEIHPNIEKGTFIRLRQQKIRQDRENRAAEINNLQTEIKLNRDLMAQISALRAGIEAETTQEFSDRLLDWMAVIERQTKFLKRREDEAKRGIPPAVPTVDEMMDGLILRVQEELVASGKARAEISEKQAETVKLFAKHLENLKNRESEANKRIESIQKEQRLHISADDVSKEGFSKTIITKSDKEKKTVKTKTVEVLNPHVLEISEAQDEIKKSTKENVEIIKNEPEDEEEILELSAINKKFAELKTMSQSQDFILSNIQIINEKNSDQIFAHAFQLQMEGKHSLAKQYVKQALIITYILKMGSYGTKVFFSKVEQAGSPAHNLFYGDLEQKYNHITERCKVIQAEQAEEDVVESIQLQTDNPDNQIRIFIPDENVEEQAEQYKLYKSLPEGFQQALRVGTIDEINKSLATMSGKQAEDVLAICGEGGFLVIDEEILV</sequence>
<evidence type="ECO:0000256" key="5">
    <source>
        <dbReference type="ARBA" id="ARBA00031396"/>
    </source>
</evidence>
<evidence type="ECO:0000256" key="1">
    <source>
        <dbReference type="ARBA" id="ARBA00004496"/>
    </source>
</evidence>
<dbReference type="AlphaFoldDB" id="A0A1R1PKZ1"/>
<dbReference type="PANTHER" id="PTHR12800">
    <property type="entry name" value="CDC37-RELATED"/>
    <property type="match status" value="1"/>
</dbReference>
<feature type="domain" description="Cdc37 N-terminal" evidence="8">
    <location>
        <begin position="2"/>
        <end position="195"/>
    </location>
</feature>
<feature type="domain" description="Cdc37 C-terminal" evidence="6">
    <location>
        <begin position="387"/>
        <end position="453"/>
    </location>
</feature>
<dbReference type="SMART" id="SM01070">
    <property type="entry name" value="CDC37_M"/>
    <property type="match status" value="1"/>
</dbReference>
<reference evidence="10" key="1">
    <citation type="submission" date="2017-01" db="EMBL/GenBank/DDBJ databases">
        <authorList>
            <person name="Wang Y."/>
            <person name="White M."/>
            <person name="Kvist S."/>
            <person name="Moncalvo J.-M."/>
        </authorList>
    </citation>
    <scope>NUCLEOTIDE SEQUENCE [LARGE SCALE GENOMIC DNA]</scope>
    <source>
        <strain evidence="10">COL-18-3</strain>
    </source>
</reference>
<dbReference type="InterPro" id="IPR004918">
    <property type="entry name" value="Cdc37"/>
</dbReference>
<dbReference type="InterPro" id="IPR013873">
    <property type="entry name" value="Cdc37_C"/>
</dbReference>
<dbReference type="GO" id="GO:0050821">
    <property type="term" value="P:protein stabilization"/>
    <property type="evidence" value="ECO:0007669"/>
    <property type="project" value="TreeGrafter"/>
</dbReference>
<dbReference type="InterPro" id="IPR038189">
    <property type="entry name" value="Cdc37_Hsp90-bd_sf"/>
</dbReference>
<comment type="caution">
    <text evidence="9">The sequence shown here is derived from an EMBL/GenBank/DDBJ whole genome shotgun (WGS) entry which is preliminary data.</text>
</comment>
<dbReference type="GO" id="GO:0051082">
    <property type="term" value="F:unfolded protein binding"/>
    <property type="evidence" value="ECO:0007669"/>
    <property type="project" value="TreeGrafter"/>
</dbReference>